<dbReference type="OrthoDB" id="1633836at2759"/>
<dbReference type="GeneID" id="106766055"/>
<evidence type="ECO:0000313" key="1">
    <source>
        <dbReference type="Proteomes" id="UP000087766"/>
    </source>
</evidence>
<dbReference type="PANTHER" id="PTHR46148:SF60">
    <property type="entry name" value="CHROMO DOMAIN-CONTAINING PROTEIN"/>
    <property type="match status" value="1"/>
</dbReference>
<sequence length="114" mass="13076">MEFAVEDHVFLRVTTTTGVGRVICARRLKKYVPNPSHVLEVEDVQVREDLSVEVQPVRIMESQTEQLKGKTISLVKVVWDSRKGDSTWELEGVMREYYPHLFSGSGELRSENIV</sequence>
<accession>A0A1S3UJU2</accession>
<reference evidence="2" key="2">
    <citation type="submission" date="2025-08" db="UniProtKB">
        <authorList>
            <consortium name="RefSeq"/>
        </authorList>
    </citation>
    <scope>IDENTIFICATION</scope>
    <source>
        <tissue evidence="2">Leaf</tissue>
    </source>
</reference>
<organism evidence="1 2">
    <name type="scientific">Vigna radiata var. radiata</name>
    <name type="common">Mung bean</name>
    <name type="synonym">Phaseolus aureus</name>
    <dbReference type="NCBI Taxonomy" id="3916"/>
    <lineage>
        <taxon>Eukaryota</taxon>
        <taxon>Viridiplantae</taxon>
        <taxon>Streptophyta</taxon>
        <taxon>Embryophyta</taxon>
        <taxon>Tracheophyta</taxon>
        <taxon>Spermatophyta</taxon>
        <taxon>Magnoliopsida</taxon>
        <taxon>eudicotyledons</taxon>
        <taxon>Gunneridae</taxon>
        <taxon>Pentapetalae</taxon>
        <taxon>rosids</taxon>
        <taxon>fabids</taxon>
        <taxon>Fabales</taxon>
        <taxon>Fabaceae</taxon>
        <taxon>Papilionoideae</taxon>
        <taxon>50 kb inversion clade</taxon>
        <taxon>NPAAA clade</taxon>
        <taxon>indigoferoid/millettioid clade</taxon>
        <taxon>Phaseoleae</taxon>
        <taxon>Vigna</taxon>
    </lineage>
</organism>
<dbReference type="RefSeq" id="XP_014506303.1">
    <property type="nucleotide sequence ID" value="XM_014650817.1"/>
</dbReference>
<name>A0A1S3UJU2_VIGRR</name>
<dbReference type="PANTHER" id="PTHR46148">
    <property type="entry name" value="CHROMO DOMAIN-CONTAINING PROTEIN"/>
    <property type="match status" value="1"/>
</dbReference>
<dbReference type="AlphaFoldDB" id="A0A1S3UJU2"/>
<reference evidence="1" key="1">
    <citation type="journal article" date="2014" name="Nat. Commun.">
        <title>Genome sequence of mungbean and insights into evolution within Vigna species.</title>
        <authorList>
            <person name="Kang Y.J."/>
            <person name="Kim S.K."/>
            <person name="Kim M.Y."/>
            <person name="Lestari P."/>
            <person name="Kim K.H."/>
            <person name="Ha B.K."/>
            <person name="Jun T.H."/>
            <person name="Hwang W.J."/>
            <person name="Lee T."/>
            <person name="Lee J."/>
            <person name="Shim S."/>
            <person name="Yoon M.Y."/>
            <person name="Jang Y.E."/>
            <person name="Han K.S."/>
            <person name="Taeprayoon P."/>
            <person name="Yoon N."/>
            <person name="Somta P."/>
            <person name="Tanya P."/>
            <person name="Kim K.S."/>
            <person name="Gwag J.G."/>
            <person name="Moon J.K."/>
            <person name="Lee Y.H."/>
            <person name="Park B.S."/>
            <person name="Bombarely A."/>
            <person name="Doyle J.J."/>
            <person name="Jackson S.A."/>
            <person name="Schafleitner R."/>
            <person name="Srinives P."/>
            <person name="Varshney R.K."/>
            <person name="Lee S.H."/>
        </authorList>
    </citation>
    <scope>NUCLEOTIDE SEQUENCE [LARGE SCALE GENOMIC DNA]</scope>
    <source>
        <strain evidence="1">cv. VC1973A</strain>
    </source>
</reference>
<dbReference type="Proteomes" id="UP000087766">
    <property type="component" value="Chromosome 7"/>
</dbReference>
<evidence type="ECO:0000313" key="2">
    <source>
        <dbReference type="RefSeq" id="XP_014506303.1"/>
    </source>
</evidence>
<keyword evidence="1" id="KW-1185">Reference proteome</keyword>
<protein>
    <submittedName>
        <fullName evidence="2">Uncharacterized protein LOC106766055</fullName>
    </submittedName>
</protein>
<dbReference type="KEGG" id="vra:106766055"/>
<proteinExistence type="predicted"/>
<gene>
    <name evidence="2" type="primary">LOC106766055</name>
</gene>